<evidence type="ECO:0000313" key="2">
    <source>
        <dbReference type="EMBL" id="QHU14865.1"/>
    </source>
</evidence>
<feature type="transmembrane region" description="Helical" evidence="1">
    <location>
        <begin position="12"/>
        <end position="30"/>
    </location>
</feature>
<feature type="transmembrane region" description="Helical" evidence="1">
    <location>
        <begin position="79"/>
        <end position="105"/>
    </location>
</feature>
<accession>A0A6C0K9X7</accession>
<proteinExistence type="predicted"/>
<dbReference type="AlphaFoldDB" id="A0A6C0K9X7"/>
<keyword evidence="1" id="KW-1133">Transmembrane helix</keyword>
<keyword evidence="1" id="KW-0472">Membrane</keyword>
<keyword evidence="1" id="KW-0812">Transmembrane</keyword>
<organism evidence="2">
    <name type="scientific">viral metagenome</name>
    <dbReference type="NCBI Taxonomy" id="1070528"/>
    <lineage>
        <taxon>unclassified sequences</taxon>
        <taxon>metagenomes</taxon>
        <taxon>organismal metagenomes</taxon>
    </lineage>
</organism>
<dbReference type="EMBL" id="MN740847">
    <property type="protein sequence ID" value="QHU14865.1"/>
    <property type="molecule type" value="Genomic_DNA"/>
</dbReference>
<protein>
    <submittedName>
        <fullName evidence="2">Uncharacterized protein</fullName>
    </submittedName>
</protein>
<name>A0A6C0K9X7_9ZZZZ</name>
<sequence length="113" mass="13363">MPSLKISLLESAYLIFMFLFFKTTMDFNVLRSPTGWWFEHLVGDHYGLRICPFGRVAILALIFVLILRHYVKIPKWFIYLALGISFILSFMNMNAVVYLIPIWLIEFLLELIK</sequence>
<feature type="transmembrane region" description="Helical" evidence="1">
    <location>
        <begin position="46"/>
        <end position="67"/>
    </location>
</feature>
<evidence type="ECO:0000256" key="1">
    <source>
        <dbReference type="SAM" id="Phobius"/>
    </source>
</evidence>
<reference evidence="2" key="1">
    <citation type="journal article" date="2020" name="Nature">
        <title>Giant virus diversity and host interactions through global metagenomics.</title>
        <authorList>
            <person name="Schulz F."/>
            <person name="Roux S."/>
            <person name="Paez-Espino D."/>
            <person name="Jungbluth S."/>
            <person name="Walsh D.A."/>
            <person name="Denef V.J."/>
            <person name="McMahon K.D."/>
            <person name="Konstantinidis K.T."/>
            <person name="Eloe-Fadrosh E.A."/>
            <person name="Kyrpides N.C."/>
            <person name="Woyke T."/>
        </authorList>
    </citation>
    <scope>NUCLEOTIDE SEQUENCE</scope>
    <source>
        <strain evidence="2">GVMAG-S-1102244-55</strain>
    </source>
</reference>